<dbReference type="SUPFAM" id="SSF110738">
    <property type="entry name" value="Glycerate kinase I"/>
    <property type="match status" value="1"/>
</dbReference>
<gene>
    <name evidence="5" type="ORF">JD276_07145</name>
</gene>
<accession>A0A934Q6X2</accession>
<dbReference type="PIRSF" id="PIRSF006078">
    <property type="entry name" value="GlxK"/>
    <property type="match status" value="1"/>
</dbReference>
<comment type="similarity">
    <text evidence="1 4">Belongs to the glycerate kinase type-1 family.</text>
</comment>
<dbReference type="Gene3D" id="3.40.50.10350">
    <property type="entry name" value="Glycerate kinase, domain 1"/>
    <property type="match status" value="1"/>
</dbReference>
<evidence type="ECO:0000256" key="4">
    <source>
        <dbReference type="PIRNR" id="PIRNR006078"/>
    </source>
</evidence>
<dbReference type="InterPro" id="IPR018197">
    <property type="entry name" value="Glycerate_kinase_RE-like"/>
</dbReference>
<protein>
    <submittedName>
        <fullName evidence="5">Glycerate kinase</fullName>
    </submittedName>
</protein>
<evidence type="ECO:0000256" key="3">
    <source>
        <dbReference type="ARBA" id="ARBA00022777"/>
    </source>
</evidence>
<dbReference type="AlphaFoldDB" id="A0A934Q6X2"/>
<dbReference type="InterPro" id="IPR036129">
    <property type="entry name" value="Glycerate_kinase_sf"/>
</dbReference>
<dbReference type="Gene3D" id="3.90.1510.10">
    <property type="entry name" value="Glycerate kinase, domain 2"/>
    <property type="match status" value="1"/>
</dbReference>
<evidence type="ECO:0000256" key="2">
    <source>
        <dbReference type="ARBA" id="ARBA00022679"/>
    </source>
</evidence>
<sequence>MAGRAPLIVIAPDSFKGSCSSPEAGSALALGVRDALGDGMRIRELPMADGGEGTLDALAAAWGGRVLDVETVDALGRPCTARFGLSADGRTAVVEAAEANGLPRVSDVPAQPLRADTYGVGLIALEALRRGAEEILLCVGGSATSDGGSGFLRALGARLLDESGVEIDPGAAGLPALRSVDLSALGPAARAARWRIAVDVDNPLVGPRGAGAVFGPQKGAAPGDIAVIDAGLARLADALASRGGASAASLTARPGLGAAGGLPLAAVAALGAETVPGAELVAGSIGLDEALAEASLVIAGEGRLDAQSLGGKVVSRILEGAKADRTGSGRTPPVVVIAGSVELSAAECRAAGIAAALSIARGPATLAELTDDCAELLSEAAAQACGLLAAAASGVRSR</sequence>
<evidence type="ECO:0000313" key="5">
    <source>
        <dbReference type="EMBL" id="MBK0418808.1"/>
    </source>
</evidence>
<proteinExistence type="inferred from homology"/>
<dbReference type="GO" id="GO:0031388">
    <property type="term" value="P:organic acid phosphorylation"/>
    <property type="evidence" value="ECO:0007669"/>
    <property type="project" value="UniProtKB-UniRule"/>
</dbReference>
<dbReference type="PANTHER" id="PTHR21599">
    <property type="entry name" value="GLYCERATE KINASE"/>
    <property type="match status" value="1"/>
</dbReference>
<dbReference type="PANTHER" id="PTHR21599:SF0">
    <property type="entry name" value="GLYCERATE KINASE"/>
    <property type="match status" value="1"/>
</dbReference>
<comment type="caution">
    <text evidence="5">The sequence shown here is derived from an EMBL/GenBank/DDBJ whole genome shotgun (WGS) entry which is preliminary data.</text>
</comment>
<dbReference type="EMBL" id="JAEHOH010000009">
    <property type="protein sequence ID" value="MBK0418808.1"/>
    <property type="molecule type" value="Genomic_DNA"/>
</dbReference>
<evidence type="ECO:0000256" key="1">
    <source>
        <dbReference type="ARBA" id="ARBA00006284"/>
    </source>
</evidence>
<keyword evidence="6" id="KW-1185">Reference proteome</keyword>
<reference evidence="5" key="1">
    <citation type="submission" date="2020-12" db="EMBL/GenBank/DDBJ databases">
        <title>Leucobacter sp. CAS1, isolated from Chromium sludge.</title>
        <authorList>
            <person name="Xu Z."/>
        </authorList>
    </citation>
    <scope>NUCLEOTIDE SEQUENCE</scope>
    <source>
        <strain evidence="5">CSA1</strain>
    </source>
</reference>
<dbReference type="RefSeq" id="WP_200114958.1">
    <property type="nucleotide sequence ID" value="NZ_JAEHOH010000009.1"/>
</dbReference>
<dbReference type="InterPro" id="IPR018193">
    <property type="entry name" value="Glyc_kinase_flavodox-like_fold"/>
</dbReference>
<keyword evidence="2 4" id="KW-0808">Transferase</keyword>
<dbReference type="Proteomes" id="UP000608530">
    <property type="component" value="Unassembled WGS sequence"/>
</dbReference>
<keyword evidence="3 4" id="KW-0418">Kinase</keyword>
<organism evidence="5 6">
    <name type="scientific">Leucobacter chromiisoli</name>
    <dbReference type="NCBI Taxonomy" id="2796471"/>
    <lineage>
        <taxon>Bacteria</taxon>
        <taxon>Bacillati</taxon>
        <taxon>Actinomycetota</taxon>
        <taxon>Actinomycetes</taxon>
        <taxon>Micrococcales</taxon>
        <taxon>Microbacteriaceae</taxon>
        <taxon>Leucobacter</taxon>
    </lineage>
</organism>
<dbReference type="NCBIfam" id="TIGR00045">
    <property type="entry name" value="glycerate kinase"/>
    <property type="match status" value="1"/>
</dbReference>
<dbReference type="Pfam" id="PF02595">
    <property type="entry name" value="Gly_kinase"/>
    <property type="match status" value="1"/>
</dbReference>
<dbReference type="GO" id="GO:0008887">
    <property type="term" value="F:glycerate kinase activity"/>
    <property type="evidence" value="ECO:0007669"/>
    <property type="project" value="UniProtKB-UniRule"/>
</dbReference>
<name>A0A934Q6X2_9MICO</name>
<dbReference type="InterPro" id="IPR004381">
    <property type="entry name" value="Glycerate_kinase"/>
</dbReference>
<evidence type="ECO:0000313" key="6">
    <source>
        <dbReference type="Proteomes" id="UP000608530"/>
    </source>
</evidence>